<protein>
    <submittedName>
        <fullName evidence="1">Uncharacterized protein</fullName>
    </submittedName>
</protein>
<evidence type="ECO:0000313" key="1">
    <source>
        <dbReference type="EMBL" id="JAE25900.1"/>
    </source>
</evidence>
<sequence>MSLQHHFKGFRTTQFLYLKVHSHFCALWKNHCENAYCVLSCSLQLAYLITGTSKILDESDLSLQKRCRTDNYHCPQCLIQFHS</sequence>
<reference evidence="1" key="2">
    <citation type="journal article" date="2015" name="Data Brief">
        <title>Shoot transcriptome of the giant reed, Arundo donax.</title>
        <authorList>
            <person name="Barrero R.A."/>
            <person name="Guerrero F.D."/>
            <person name="Moolhuijzen P."/>
            <person name="Goolsby J.A."/>
            <person name="Tidwell J."/>
            <person name="Bellgard S.E."/>
            <person name="Bellgard M.I."/>
        </authorList>
    </citation>
    <scope>NUCLEOTIDE SEQUENCE</scope>
    <source>
        <tissue evidence="1">Shoot tissue taken approximately 20 cm above the soil surface</tissue>
    </source>
</reference>
<accession>A0A0A9GL97</accession>
<proteinExistence type="predicted"/>
<dbReference type="EMBL" id="GBRH01171996">
    <property type="protein sequence ID" value="JAE25900.1"/>
    <property type="molecule type" value="Transcribed_RNA"/>
</dbReference>
<reference evidence="1" key="1">
    <citation type="submission" date="2014-09" db="EMBL/GenBank/DDBJ databases">
        <authorList>
            <person name="Magalhaes I.L.F."/>
            <person name="Oliveira U."/>
            <person name="Santos F.R."/>
            <person name="Vidigal T.H.D.A."/>
            <person name="Brescovit A.D."/>
            <person name="Santos A.J."/>
        </authorList>
    </citation>
    <scope>NUCLEOTIDE SEQUENCE</scope>
    <source>
        <tissue evidence="1">Shoot tissue taken approximately 20 cm above the soil surface</tissue>
    </source>
</reference>
<organism evidence="1">
    <name type="scientific">Arundo donax</name>
    <name type="common">Giant reed</name>
    <name type="synonym">Donax arundinaceus</name>
    <dbReference type="NCBI Taxonomy" id="35708"/>
    <lineage>
        <taxon>Eukaryota</taxon>
        <taxon>Viridiplantae</taxon>
        <taxon>Streptophyta</taxon>
        <taxon>Embryophyta</taxon>
        <taxon>Tracheophyta</taxon>
        <taxon>Spermatophyta</taxon>
        <taxon>Magnoliopsida</taxon>
        <taxon>Liliopsida</taxon>
        <taxon>Poales</taxon>
        <taxon>Poaceae</taxon>
        <taxon>PACMAD clade</taxon>
        <taxon>Arundinoideae</taxon>
        <taxon>Arundineae</taxon>
        <taxon>Arundo</taxon>
    </lineage>
</organism>
<name>A0A0A9GL97_ARUDO</name>
<dbReference type="AlphaFoldDB" id="A0A0A9GL97"/>